<dbReference type="EMBL" id="LT841305">
    <property type="protein sequence ID" value="SMH64645.1"/>
    <property type="molecule type" value="Genomic_DNA"/>
</dbReference>
<dbReference type="Proteomes" id="UP000193925">
    <property type="component" value="Chromosome AFERRI"/>
</dbReference>
<evidence type="ECO:0000313" key="4">
    <source>
        <dbReference type="Proteomes" id="UP000193925"/>
    </source>
</evidence>
<name>A0ABY1MMZ0_9PROT</name>
<reference evidence="3 4" key="1">
    <citation type="submission" date="2017-03" db="EMBL/GenBank/DDBJ databases">
        <authorList>
            <person name="Regsiter A."/>
            <person name="William W."/>
        </authorList>
    </citation>
    <scope>NUCLEOTIDE SEQUENCE [LARGE SCALE GENOMIC DNA]</scope>
    <source>
        <strain evidence="3">PRJEB5721</strain>
    </source>
</reference>
<dbReference type="CDD" id="cd06974">
    <property type="entry name" value="TerD_like"/>
    <property type="match status" value="1"/>
</dbReference>
<protein>
    <submittedName>
        <fullName evidence="3">General stress protein 16U</fullName>
    </submittedName>
</protein>
<feature type="domain" description="TerD" evidence="2">
    <location>
        <begin position="20"/>
        <end position="210"/>
    </location>
</feature>
<keyword evidence="1" id="KW-0778">Tellurium resistance</keyword>
<evidence type="ECO:0000259" key="2">
    <source>
        <dbReference type="Pfam" id="PF02342"/>
    </source>
</evidence>
<dbReference type="Gene3D" id="2.60.60.30">
    <property type="entry name" value="sav2460 like domains"/>
    <property type="match status" value="1"/>
</dbReference>
<dbReference type="InterPro" id="IPR051324">
    <property type="entry name" value="Stress/Tellurium_Resist"/>
</dbReference>
<evidence type="ECO:0000256" key="1">
    <source>
        <dbReference type="ARBA" id="ARBA00022686"/>
    </source>
</evidence>
<dbReference type="PANTHER" id="PTHR32097">
    <property type="entry name" value="CAMP-BINDING PROTEIN 1-RELATED"/>
    <property type="match status" value="1"/>
</dbReference>
<keyword evidence="4" id="KW-1185">Reference proteome</keyword>
<dbReference type="Pfam" id="PF02342">
    <property type="entry name" value="TerD"/>
    <property type="match status" value="1"/>
</dbReference>
<accession>A0ABY1MMZ0</accession>
<organism evidence="3 4">
    <name type="scientific">Acidithiobacillus ferrivorans</name>
    <dbReference type="NCBI Taxonomy" id="160808"/>
    <lineage>
        <taxon>Bacteria</taxon>
        <taxon>Pseudomonadati</taxon>
        <taxon>Pseudomonadota</taxon>
        <taxon>Acidithiobacillia</taxon>
        <taxon>Acidithiobacillales</taxon>
        <taxon>Acidithiobacillaceae</taxon>
        <taxon>Acidithiobacillus</taxon>
    </lineage>
</organism>
<proteinExistence type="predicted"/>
<evidence type="ECO:0000313" key="3">
    <source>
        <dbReference type="EMBL" id="SMH64645.1"/>
    </source>
</evidence>
<dbReference type="InterPro" id="IPR003325">
    <property type="entry name" value="TerD"/>
</dbReference>
<gene>
    <name evidence="3" type="ORF">AFERRI_10679</name>
</gene>
<dbReference type="PANTHER" id="PTHR32097:SF18">
    <property type="entry name" value="RING-TYPE DOMAIN-CONTAINING PROTEIN"/>
    <property type="match status" value="1"/>
</dbReference>
<sequence length="218" mass="24311">MRHHWKWRQIVHRKKEEISMAIQLQKGSGINLTKDHGLDDVEIEVTFDIDPTHPVKAHEMDVNACAFAITHKDGKAVAPRDEAFVFYNNRDYGNGALTHDVDGGSVGDDKMYLHFSKLEQSPDGIDEVSCIVEIYEGLARGHHFGQFSHCTAHIVNPATKEVIAEFKLAEEDSNATAVQMGSFVKEDGHWHFKAIGAGYQKGLADFLHVYGLVESGPE</sequence>